<name>A0A6A5WT56_9PLEO</name>
<dbReference type="EMBL" id="ML977564">
    <property type="protein sequence ID" value="KAF2005040.1"/>
    <property type="molecule type" value="Genomic_DNA"/>
</dbReference>
<accession>A0A6A5WT56</accession>
<evidence type="ECO:0008006" key="4">
    <source>
        <dbReference type="Google" id="ProtNLM"/>
    </source>
</evidence>
<feature type="signal peptide" evidence="1">
    <location>
        <begin position="1"/>
        <end position="18"/>
    </location>
</feature>
<evidence type="ECO:0000313" key="3">
    <source>
        <dbReference type="Proteomes" id="UP000799779"/>
    </source>
</evidence>
<dbReference type="AlphaFoldDB" id="A0A6A5WT56"/>
<protein>
    <recommendedName>
        <fullName evidence="4">IDI-2</fullName>
    </recommendedName>
</protein>
<gene>
    <name evidence="2" type="ORF">P154DRAFT_571256</name>
</gene>
<keyword evidence="1" id="KW-0732">Signal</keyword>
<organism evidence="2 3">
    <name type="scientific">Amniculicola lignicola CBS 123094</name>
    <dbReference type="NCBI Taxonomy" id="1392246"/>
    <lineage>
        <taxon>Eukaryota</taxon>
        <taxon>Fungi</taxon>
        <taxon>Dikarya</taxon>
        <taxon>Ascomycota</taxon>
        <taxon>Pezizomycotina</taxon>
        <taxon>Dothideomycetes</taxon>
        <taxon>Pleosporomycetidae</taxon>
        <taxon>Pleosporales</taxon>
        <taxon>Amniculicolaceae</taxon>
        <taxon>Amniculicola</taxon>
    </lineage>
</organism>
<proteinExistence type="predicted"/>
<dbReference type="Proteomes" id="UP000799779">
    <property type="component" value="Unassembled WGS sequence"/>
</dbReference>
<dbReference type="OrthoDB" id="3770816at2759"/>
<reference evidence="2" key="1">
    <citation type="journal article" date="2020" name="Stud. Mycol.">
        <title>101 Dothideomycetes genomes: a test case for predicting lifestyles and emergence of pathogens.</title>
        <authorList>
            <person name="Haridas S."/>
            <person name="Albert R."/>
            <person name="Binder M."/>
            <person name="Bloem J."/>
            <person name="Labutti K."/>
            <person name="Salamov A."/>
            <person name="Andreopoulos B."/>
            <person name="Baker S."/>
            <person name="Barry K."/>
            <person name="Bills G."/>
            <person name="Bluhm B."/>
            <person name="Cannon C."/>
            <person name="Castanera R."/>
            <person name="Culley D."/>
            <person name="Daum C."/>
            <person name="Ezra D."/>
            <person name="Gonzalez J."/>
            <person name="Henrissat B."/>
            <person name="Kuo A."/>
            <person name="Liang C."/>
            <person name="Lipzen A."/>
            <person name="Lutzoni F."/>
            <person name="Magnuson J."/>
            <person name="Mondo S."/>
            <person name="Nolan M."/>
            <person name="Ohm R."/>
            <person name="Pangilinan J."/>
            <person name="Park H.-J."/>
            <person name="Ramirez L."/>
            <person name="Alfaro M."/>
            <person name="Sun H."/>
            <person name="Tritt A."/>
            <person name="Yoshinaga Y."/>
            <person name="Zwiers L.-H."/>
            <person name="Turgeon B."/>
            <person name="Goodwin S."/>
            <person name="Spatafora J."/>
            <person name="Crous P."/>
            <person name="Grigoriev I."/>
        </authorList>
    </citation>
    <scope>NUCLEOTIDE SEQUENCE</scope>
    <source>
        <strain evidence="2">CBS 123094</strain>
    </source>
</reference>
<evidence type="ECO:0000256" key="1">
    <source>
        <dbReference type="SAM" id="SignalP"/>
    </source>
</evidence>
<sequence>MKLSSVFTIFAGIALASATAAPQPEVTQNDCSNLGGEFDVSLLPEGVTAHRKCASHPLGPRDISSNVHKRDCARNPYGCENGYCWKKCSSSDGPWCWQAWDFGHGDWVTCSKDSDCEPPKLGRADCGICNDASCGCSC</sequence>
<keyword evidence="3" id="KW-1185">Reference proteome</keyword>
<evidence type="ECO:0000313" key="2">
    <source>
        <dbReference type="EMBL" id="KAF2005040.1"/>
    </source>
</evidence>
<feature type="chain" id="PRO_5025631878" description="IDI-2" evidence="1">
    <location>
        <begin position="19"/>
        <end position="138"/>
    </location>
</feature>